<evidence type="ECO:0000256" key="1">
    <source>
        <dbReference type="SAM" id="MobiDB-lite"/>
    </source>
</evidence>
<evidence type="ECO:0000313" key="3">
    <source>
        <dbReference type="EMBL" id="GBL54200.1"/>
    </source>
</evidence>
<organism evidence="2 4">
    <name type="scientific">Araneus ventricosus</name>
    <name type="common">Orbweaver spider</name>
    <name type="synonym">Epeira ventricosa</name>
    <dbReference type="NCBI Taxonomy" id="182803"/>
    <lineage>
        <taxon>Eukaryota</taxon>
        <taxon>Metazoa</taxon>
        <taxon>Ecdysozoa</taxon>
        <taxon>Arthropoda</taxon>
        <taxon>Chelicerata</taxon>
        <taxon>Arachnida</taxon>
        <taxon>Araneae</taxon>
        <taxon>Araneomorphae</taxon>
        <taxon>Entelegynae</taxon>
        <taxon>Araneoidea</taxon>
        <taxon>Araneidae</taxon>
        <taxon>Araneus</taxon>
    </lineage>
</organism>
<comment type="caution">
    <text evidence="2">The sequence shown here is derived from an EMBL/GenBank/DDBJ whole genome shotgun (WGS) entry which is preliminary data.</text>
</comment>
<dbReference type="EMBL" id="BGPR01075229">
    <property type="protein sequence ID" value="GBL54188.1"/>
    <property type="molecule type" value="Genomic_DNA"/>
</dbReference>
<evidence type="ECO:0000313" key="2">
    <source>
        <dbReference type="EMBL" id="GBL54188.1"/>
    </source>
</evidence>
<gene>
    <name evidence="2" type="ORF">AVEN_265877_1</name>
    <name evidence="3" type="ORF">AVEN_63718_1</name>
</gene>
<sequence>MGKFNFFSNVLLQTWKVASQQCESYGLEESFTGISRIFLEGPSDSDEPSSTAIPTEPETPRKLTRPSRHSSSEQGVRGGSPCQGILIPRNVFDYRAVSLCVGGAPRFLLSSGGYLEGGRWLDGQSNPGGKGRVGVGASRSGTLLGTEMEVMGNVVILAVIH</sequence>
<dbReference type="Proteomes" id="UP000499080">
    <property type="component" value="Unassembled WGS sequence"/>
</dbReference>
<dbReference type="AlphaFoldDB" id="A0A4Y1ZKK6"/>
<protein>
    <submittedName>
        <fullName evidence="2">Uncharacterized protein</fullName>
    </submittedName>
</protein>
<evidence type="ECO:0000313" key="4">
    <source>
        <dbReference type="Proteomes" id="UP000499080"/>
    </source>
</evidence>
<accession>A0A4Y1ZKK6</accession>
<reference evidence="2 4" key="1">
    <citation type="journal article" date="2019" name="Sci. Rep.">
        <title>Orb-weaving spider Araneus ventricosus genome elucidates the spidroin gene catalogue.</title>
        <authorList>
            <person name="Kono N."/>
            <person name="Nakamura H."/>
            <person name="Ohtoshi R."/>
            <person name="Moran D.A.P."/>
            <person name="Shinohara A."/>
            <person name="Yoshida Y."/>
            <person name="Fujiwara M."/>
            <person name="Mori M."/>
            <person name="Tomita M."/>
            <person name="Arakawa K."/>
        </authorList>
    </citation>
    <scope>NUCLEOTIDE SEQUENCE [LARGE SCALE GENOMIC DNA]</scope>
</reference>
<dbReference type="EMBL" id="BGPR01075230">
    <property type="protein sequence ID" value="GBL54200.1"/>
    <property type="molecule type" value="Genomic_DNA"/>
</dbReference>
<keyword evidence="4" id="KW-1185">Reference proteome</keyword>
<proteinExistence type="predicted"/>
<name>A0A4Y1ZKK6_ARAVE</name>
<feature type="region of interest" description="Disordered" evidence="1">
    <location>
        <begin position="38"/>
        <end position="80"/>
    </location>
</feature>